<protein>
    <recommendedName>
        <fullName evidence="4 12">tRNA uridine 5-carboxymethylaminomethyl modification enzyme MnmG</fullName>
    </recommendedName>
    <alternativeName>
        <fullName evidence="11 12">Glucose-inhibited division protein A</fullName>
    </alternativeName>
</protein>
<dbReference type="InterPro" id="IPR036188">
    <property type="entry name" value="FAD/NAD-bd_sf"/>
</dbReference>
<dbReference type="GO" id="GO:0050660">
    <property type="term" value="F:flavin adenine dinucleotide binding"/>
    <property type="evidence" value="ECO:0007669"/>
    <property type="project" value="UniProtKB-UniRule"/>
</dbReference>
<comment type="cofactor">
    <cofactor evidence="1 12">
        <name>FAD</name>
        <dbReference type="ChEBI" id="CHEBI:57692"/>
    </cofactor>
</comment>
<dbReference type="Pfam" id="PF13932">
    <property type="entry name" value="SAM_GIDA_C"/>
    <property type="match status" value="1"/>
</dbReference>
<feature type="domain" description="tRNA uridine 5-carboxymethylaminomethyl modification enzyme C-terminal subdomain" evidence="13">
    <location>
        <begin position="543"/>
        <end position="614"/>
    </location>
</feature>
<evidence type="ECO:0000256" key="8">
    <source>
        <dbReference type="ARBA" id="ARBA00022827"/>
    </source>
</evidence>
<comment type="subunit">
    <text evidence="10 12">Homodimer. Heterotetramer of two MnmE and two MnmG subunits.</text>
</comment>
<evidence type="ECO:0000256" key="9">
    <source>
        <dbReference type="ARBA" id="ARBA00023027"/>
    </source>
</evidence>
<evidence type="ECO:0000256" key="3">
    <source>
        <dbReference type="ARBA" id="ARBA00007653"/>
    </source>
</evidence>
<comment type="similarity">
    <text evidence="3 12">Belongs to the MnmG family.</text>
</comment>
<dbReference type="Gene3D" id="3.50.50.60">
    <property type="entry name" value="FAD/NAD(P)-binding domain"/>
    <property type="match status" value="2"/>
</dbReference>
<dbReference type="InterPro" id="IPR040131">
    <property type="entry name" value="MnmG_N"/>
</dbReference>
<dbReference type="Gene3D" id="1.10.150.570">
    <property type="entry name" value="GidA associated domain, C-terminal subdomain"/>
    <property type="match status" value="1"/>
</dbReference>
<dbReference type="SMART" id="SM01228">
    <property type="entry name" value="GIDA_assoc_3"/>
    <property type="match status" value="1"/>
</dbReference>
<keyword evidence="8 12" id="KW-0274">FAD</keyword>
<dbReference type="FunFam" id="1.10.150.570:FF:000001">
    <property type="entry name" value="tRNA uridine 5-carboxymethylaminomethyl modification enzyme MnmG"/>
    <property type="match status" value="1"/>
</dbReference>
<dbReference type="InterPro" id="IPR020595">
    <property type="entry name" value="MnmG-rel_CS"/>
</dbReference>
<evidence type="ECO:0000256" key="6">
    <source>
        <dbReference type="ARBA" id="ARBA00022630"/>
    </source>
</evidence>
<dbReference type="HAMAP" id="MF_00129">
    <property type="entry name" value="MnmG_GidA"/>
    <property type="match status" value="1"/>
</dbReference>
<dbReference type="GO" id="GO:0002098">
    <property type="term" value="P:tRNA wobble uridine modification"/>
    <property type="evidence" value="ECO:0007669"/>
    <property type="project" value="InterPro"/>
</dbReference>
<dbReference type="Pfam" id="PF21680">
    <property type="entry name" value="GIDA_C_1st"/>
    <property type="match status" value="1"/>
</dbReference>
<sequence length="623" mass="70265">MGCNYDVIVVGGGHAGSEAAYISAVMGLKTLLITNSIHHIALMPCNPAIGGPGKGHVVMEIDALGGLMAKVTDQCTLHIKKVNTGKGPAVQTLRAQTQRDQYSLIIRKYLENTPFLSIFQGEVSDLILNSNGEISGVKTFHGIRFQCRSVVIATGTFLNGVIKIGEISYPAGRQGEFPANHLSQSLRQKGFETGRLNTCTPPRIDKRTIDFKKCDEQKSDDLPLCFSWESTPRVYEGSSVFLTRTNENTCEIIRKNFDRSPLLYHFSDSSPVRECPSLEDKVYRFPDRVSHLVFLEPEGEKSNEIYVQGVFTSLPEETQWQILRSISGLENCHIIRPGYGIEYDFILPTQLKLSLESKPIPGLFFAGQINGTSGYEEAAGQGILAGINAGRYVQNKPAIILQRDESYLGVMVDDLITKGVEEPYRLRTGKVEYRLLIRHSNADVRLAEYGYQAGTISLNRYRMIQEKKNIIAQEVKRLENTNIFPSVDLNRFLEKKHTNPLPEPTRINSLLTRPQINYYDLSPFDPDRPFLSPDILEEVEIQTKYRGYIERQIKSVNEFRQMENRPIPPHFPFDQLKILSREAQEQLQALRPTTLGQASRIRGVTPSDLAALLILLEKFRKEE</sequence>
<keyword evidence="6 12" id="KW-0285">Flavoprotein</keyword>
<keyword evidence="9 12" id="KW-0520">NAD</keyword>
<gene>
    <name evidence="12 14" type="primary">mnmG</name>
    <name evidence="12" type="synonym">gidA</name>
    <name evidence="14" type="ORF">BWY41_01015</name>
</gene>
<dbReference type="InterPro" id="IPR026904">
    <property type="entry name" value="MnmG_C"/>
</dbReference>
<dbReference type="Pfam" id="PF01134">
    <property type="entry name" value="GIDA"/>
    <property type="match status" value="1"/>
</dbReference>
<dbReference type="PANTHER" id="PTHR11806">
    <property type="entry name" value="GLUCOSE INHIBITED DIVISION PROTEIN A"/>
    <property type="match status" value="1"/>
</dbReference>
<accession>A0A1V5SW33</accession>
<evidence type="ECO:0000256" key="5">
    <source>
        <dbReference type="ARBA" id="ARBA00022490"/>
    </source>
</evidence>
<dbReference type="InterPro" id="IPR002218">
    <property type="entry name" value="MnmG-rel"/>
</dbReference>
<dbReference type="PRINTS" id="PR00411">
    <property type="entry name" value="PNDRDTASEI"/>
</dbReference>
<dbReference type="GO" id="GO:0005829">
    <property type="term" value="C:cytosol"/>
    <property type="evidence" value="ECO:0007669"/>
    <property type="project" value="TreeGrafter"/>
</dbReference>
<keyword evidence="7 12" id="KW-0819">tRNA processing</keyword>
<evidence type="ECO:0000256" key="2">
    <source>
        <dbReference type="ARBA" id="ARBA00003717"/>
    </source>
</evidence>
<comment type="caution">
    <text evidence="14">The sequence shown here is derived from an EMBL/GenBank/DDBJ whole genome shotgun (WGS) entry which is preliminary data.</text>
</comment>
<dbReference type="GO" id="GO:0030488">
    <property type="term" value="P:tRNA methylation"/>
    <property type="evidence" value="ECO:0007669"/>
    <property type="project" value="TreeGrafter"/>
</dbReference>
<comment type="caution">
    <text evidence="12">Lacks conserved residue(s) required for the propagation of feature annotation.</text>
</comment>
<evidence type="ECO:0000256" key="10">
    <source>
        <dbReference type="ARBA" id="ARBA00025948"/>
    </source>
</evidence>
<evidence type="ECO:0000256" key="7">
    <source>
        <dbReference type="ARBA" id="ARBA00022694"/>
    </source>
</evidence>
<comment type="subcellular location">
    <subcellularLocation>
        <location evidence="12">Cytoplasm</location>
    </subcellularLocation>
</comment>
<evidence type="ECO:0000256" key="4">
    <source>
        <dbReference type="ARBA" id="ARBA00020461"/>
    </source>
</evidence>
<dbReference type="PROSITE" id="PS01281">
    <property type="entry name" value="GIDA_2"/>
    <property type="match status" value="1"/>
</dbReference>
<reference evidence="14" key="1">
    <citation type="submission" date="2017-02" db="EMBL/GenBank/DDBJ databases">
        <title>Delving into the versatile metabolic prowess of the omnipresent phylum Bacteroidetes.</title>
        <authorList>
            <person name="Nobu M.K."/>
            <person name="Mei R."/>
            <person name="Narihiro T."/>
            <person name="Kuroda K."/>
            <person name="Liu W.-T."/>
        </authorList>
    </citation>
    <scope>NUCLEOTIDE SEQUENCE</scope>
    <source>
        <strain evidence="14">ADurb.Bin276</strain>
    </source>
</reference>
<dbReference type="InterPro" id="IPR047001">
    <property type="entry name" value="MnmG_C_subdom"/>
</dbReference>
<feature type="binding site" evidence="12">
    <location>
        <begin position="11"/>
        <end position="16"/>
    </location>
    <ligand>
        <name>FAD</name>
        <dbReference type="ChEBI" id="CHEBI:57692"/>
    </ligand>
</feature>
<evidence type="ECO:0000313" key="14">
    <source>
        <dbReference type="EMBL" id="OQA58688.1"/>
    </source>
</evidence>
<dbReference type="Gene3D" id="1.10.10.1800">
    <property type="entry name" value="tRNA uridine 5-carboxymethylaminomethyl modification enzyme MnmG/GidA"/>
    <property type="match status" value="1"/>
</dbReference>
<dbReference type="Proteomes" id="UP000485569">
    <property type="component" value="Unassembled WGS sequence"/>
</dbReference>
<dbReference type="InterPro" id="IPR004416">
    <property type="entry name" value="MnmG"/>
</dbReference>
<comment type="function">
    <text evidence="2 12">NAD-binding protein involved in the addition of a carboxymethylaminomethyl (cmnm) group at the wobble position (U34) of certain tRNAs, forming tRNA-cmnm(5)s(2)U34.</text>
</comment>
<dbReference type="FunFam" id="1.10.10.1800:FF:000001">
    <property type="entry name" value="tRNA uridine 5-carboxymethylaminomethyl modification enzyme MnmG"/>
    <property type="match status" value="1"/>
</dbReference>
<dbReference type="NCBIfam" id="TIGR00136">
    <property type="entry name" value="mnmG_gidA"/>
    <property type="match status" value="1"/>
</dbReference>
<evidence type="ECO:0000259" key="13">
    <source>
        <dbReference type="SMART" id="SM01228"/>
    </source>
</evidence>
<dbReference type="FunFam" id="3.50.50.60:FF:000002">
    <property type="entry name" value="tRNA uridine 5-carboxymethylaminomethyl modification enzyme MnmG"/>
    <property type="match status" value="1"/>
</dbReference>
<dbReference type="InterPro" id="IPR044920">
    <property type="entry name" value="MnmG_C_subdom_sf"/>
</dbReference>
<dbReference type="SUPFAM" id="SSF51905">
    <property type="entry name" value="FAD/NAD(P)-binding domain"/>
    <property type="match status" value="1"/>
</dbReference>
<name>A0A1V5SW33_9BACT</name>
<proteinExistence type="inferred from homology"/>
<evidence type="ECO:0000256" key="1">
    <source>
        <dbReference type="ARBA" id="ARBA00001974"/>
    </source>
</evidence>
<evidence type="ECO:0000256" key="11">
    <source>
        <dbReference type="ARBA" id="ARBA00031800"/>
    </source>
</evidence>
<dbReference type="PANTHER" id="PTHR11806:SF0">
    <property type="entry name" value="PROTEIN MTO1 HOMOLOG, MITOCHONDRIAL"/>
    <property type="match status" value="1"/>
</dbReference>
<dbReference type="EMBL" id="MWBQ01000067">
    <property type="protein sequence ID" value="OQA58688.1"/>
    <property type="molecule type" value="Genomic_DNA"/>
</dbReference>
<evidence type="ECO:0000256" key="12">
    <source>
        <dbReference type="HAMAP-Rule" id="MF_00129"/>
    </source>
</evidence>
<dbReference type="InterPro" id="IPR049312">
    <property type="entry name" value="GIDA_C_N"/>
</dbReference>
<keyword evidence="5 12" id="KW-0963">Cytoplasm</keyword>
<organism evidence="14">
    <name type="scientific">Candidatus Atribacter allofermentans</name>
    <dbReference type="NCBI Taxonomy" id="1852833"/>
    <lineage>
        <taxon>Bacteria</taxon>
        <taxon>Pseudomonadati</taxon>
        <taxon>Atribacterota</taxon>
        <taxon>Atribacteria</taxon>
        <taxon>Atribacterales</taxon>
        <taxon>Atribacteraceae</taxon>
        <taxon>Atribacter</taxon>
    </lineage>
</organism>
<dbReference type="AlphaFoldDB" id="A0A1V5SW33"/>